<dbReference type="SUPFAM" id="SSF53335">
    <property type="entry name" value="S-adenosyl-L-methionine-dependent methyltransferases"/>
    <property type="match status" value="1"/>
</dbReference>
<protein>
    <recommendedName>
        <fullName evidence="3">Methyltransferase</fullName>
    </recommendedName>
</protein>
<sequence>MHCLKPGGIFYIVEFHPFTNMFNAEWTDLTEAYFEGDVTICSEVNGSYADFNEKFSHLAYEWSHSLSDIVNSLRKEGLILEFLNEFTYCNYNYFPNIFPCNKPIV</sequence>
<proteinExistence type="predicted"/>
<reference evidence="1 2" key="1">
    <citation type="submission" date="2018-12" db="EMBL/GenBank/DDBJ databases">
        <title>Rubrispira sanarue gen. nov., sp., nov., a member of the order Silvanigrellales, isolated from a brackish lake in Hamamatsu Japan.</title>
        <authorList>
            <person name="Maejima Y."/>
            <person name="Iino T."/>
            <person name="Muraguchi Y."/>
            <person name="Fukuda K."/>
            <person name="Nojiri H."/>
            <person name="Ohkuma M."/>
            <person name="Moriuchi R."/>
            <person name="Dohra H."/>
            <person name="Kimbara K."/>
            <person name="Shintani M."/>
        </authorList>
    </citation>
    <scope>NUCLEOTIDE SEQUENCE [LARGE SCALE GENOMIC DNA]</scope>
    <source>
        <strain evidence="1 2">RF1110005</strain>
    </source>
</reference>
<dbReference type="Gene3D" id="3.40.50.150">
    <property type="entry name" value="Vaccinia Virus protein VP39"/>
    <property type="match status" value="1"/>
</dbReference>
<dbReference type="OrthoDB" id="8385759at2"/>
<name>A0A4V0P2R5_FLUSA</name>
<accession>A0A4V0P2R5</accession>
<dbReference type="AlphaFoldDB" id="A0A4V0P2R5"/>
<gene>
    <name evidence="1" type="ORF">JCM31447_26050</name>
</gene>
<dbReference type="EMBL" id="AP019368">
    <property type="protein sequence ID" value="BBH54147.1"/>
    <property type="molecule type" value="Genomic_DNA"/>
</dbReference>
<organism evidence="1 2">
    <name type="scientific">Fluviispira sanaruensis</name>
    <dbReference type="NCBI Taxonomy" id="2493639"/>
    <lineage>
        <taxon>Bacteria</taxon>
        <taxon>Pseudomonadati</taxon>
        <taxon>Bdellovibrionota</taxon>
        <taxon>Oligoflexia</taxon>
        <taxon>Silvanigrellales</taxon>
        <taxon>Silvanigrellaceae</taxon>
        <taxon>Fluviispira</taxon>
    </lineage>
</organism>
<keyword evidence="2" id="KW-1185">Reference proteome</keyword>
<evidence type="ECO:0000313" key="2">
    <source>
        <dbReference type="Proteomes" id="UP000291236"/>
    </source>
</evidence>
<dbReference type="KEGG" id="sbf:JCM31447_26050"/>
<evidence type="ECO:0008006" key="3">
    <source>
        <dbReference type="Google" id="ProtNLM"/>
    </source>
</evidence>
<dbReference type="InterPro" id="IPR029063">
    <property type="entry name" value="SAM-dependent_MTases_sf"/>
</dbReference>
<dbReference type="Proteomes" id="UP000291236">
    <property type="component" value="Chromosome"/>
</dbReference>
<evidence type="ECO:0000313" key="1">
    <source>
        <dbReference type="EMBL" id="BBH54147.1"/>
    </source>
</evidence>